<comment type="caution">
    <text evidence="3">The sequence shown here is derived from an EMBL/GenBank/DDBJ whole genome shotgun (WGS) entry which is preliminary data.</text>
</comment>
<evidence type="ECO:0000259" key="2">
    <source>
        <dbReference type="PROSITE" id="PS50990"/>
    </source>
</evidence>
<dbReference type="Proteomes" id="UP001165263">
    <property type="component" value="Unassembled WGS sequence"/>
</dbReference>
<accession>A0ABT2C488</accession>
<feature type="chain" id="PRO_5045958140" evidence="1">
    <location>
        <begin position="25"/>
        <end position="229"/>
    </location>
</feature>
<dbReference type="PROSITE" id="PS50990">
    <property type="entry name" value="PEPTIDASE_C39"/>
    <property type="match status" value="1"/>
</dbReference>
<keyword evidence="4" id="KW-1185">Reference proteome</keyword>
<proteinExistence type="predicted"/>
<dbReference type="CDD" id="cd02423">
    <property type="entry name" value="Peptidase_C39G"/>
    <property type="match status" value="1"/>
</dbReference>
<evidence type="ECO:0000313" key="4">
    <source>
        <dbReference type="Proteomes" id="UP001165263"/>
    </source>
</evidence>
<evidence type="ECO:0000256" key="1">
    <source>
        <dbReference type="SAM" id="SignalP"/>
    </source>
</evidence>
<name>A0ABT2C488_9BURK</name>
<dbReference type="Gene3D" id="3.90.70.10">
    <property type="entry name" value="Cysteine proteinases"/>
    <property type="match status" value="1"/>
</dbReference>
<feature type="signal peptide" evidence="1">
    <location>
        <begin position="1"/>
        <end position="24"/>
    </location>
</feature>
<feature type="domain" description="Peptidase C39" evidence="2">
    <location>
        <begin position="53"/>
        <end position="183"/>
    </location>
</feature>
<protein>
    <submittedName>
        <fullName evidence="3">C39 family peptidase</fullName>
    </submittedName>
</protein>
<keyword evidence="1" id="KW-0732">Signal</keyword>
<dbReference type="EMBL" id="JANUHC010000009">
    <property type="protein sequence ID" value="MCS0632190.1"/>
    <property type="molecule type" value="Genomic_DNA"/>
</dbReference>
<dbReference type="RefSeq" id="WP_259451232.1">
    <property type="nucleotide sequence ID" value="NZ_CP119520.1"/>
</dbReference>
<gene>
    <name evidence="3" type="ORF">NX786_22945</name>
</gene>
<dbReference type="Pfam" id="PF03412">
    <property type="entry name" value="Peptidase_C39"/>
    <property type="match status" value="1"/>
</dbReference>
<sequence>MKHSALPLLCVLLSTFPGATCVHAADLPIAGGARFNVPVKSMRELRFASTTRQQYDFSCGSAAVATLLTYHYGRPVSETDAFKAMWEIGDQAKIRREGFSLLDMQRYLGKIGFKADGFQVPLQKLFDSKLPAIVLISEKGYNHFVVIKGADDGRILLGDPSSGTRSITREHFESIWPTRLLFVIHDAPGKPSFNSDLDWRAAPRAPLAEGVTRTAIDMTTLPKFGPGDF</sequence>
<reference evidence="3" key="1">
    <citation type="submission" date="2022-08" db="EMBL/GenBank/DDBJ databases">
        <title>Reclassification of Massilia species as members of the genera Telluria, Duganella, Pseudoduganella, Mokoshia gen. nov. and Zemynaea gen. nov. using orthogonal and non-orthogonal genome-based approaches.</title>
        <authorList>
            <person name="Bowman J.P."/>
        </authorList>
    </citation>
    <scope>NUCLEOTIDE SEQUENCE</scope>
    <source>
        <strain evidence="3">LMG 11547</strain>
    </source>
</reference>
<dbReference type="InterPro" id="IPR005074">
    <property type="entry name" value="Peptidase_C39"/>
</dbReference>
<organism evidence="3 4">
    <name type="scientific">Telluria mixta</name>
    <dbReference type="NCBI Taxonomy" id="34071"/>
    <lineage>
        <taxon>Bacteria</taxon>
        <taxon>Pseudomonadati</taxon>
        <taxon>Pseudomonadota</taxon>
        <taxon>Betaproteobacteria</taxon>
        <taxon>Burkholderiales</taxon>
        <taxon>Oxalobacteraceae</taxon>
        <taxon>Telluria group</taxon>
        <taxon>Telluria</taxon>
    </lineage>
</organism>
<evidence type="ECO:0000313" key="3">
    <source>
        <dbReference type="EMBL" id="MCS0632190.1"/>
    </source>
</evidence>